<evidence type="ECO:0000313" key="1">
    <source>
        <dbReference type="EMBL" id="KFM69080.1"/>
    </source>
</evidence>
<sequence length="34" mass="3939">MGIRVSRTNLRGIFYTGAPHKSQIKKMYPIYIPT</sequence>
<reference evidence="1 2" key="1">
    <citation type="submission" date="2013-11" db="EMBL/GenBank/DDBJ databases">
        <title>Genome sequencing of Stegodyphus mimosarum.</title>
        <authorList>
            <person name="Bechsgaard J."/>
        </authorList>
    </citation>
    <scope>NUCLEOTIDE SEQUENCE [LARGE SCALE GENOMIC DNA]</scope>
</reference>
<name>A0A087TVE1_STEMI</name>
<evidence type="ECO:0000313" key="2">
    <source>
        <dbReference type="Proteomes" id="UP000054359"/>
    </source>
</evidence>
<protein>
    <submittedName>
        <fullName evidence="1">Uncharacterized protein</fullName>
    </submittedName>
</protein>
<organism evidence="1 2">
    <name type="scientific">Stegodyphus mimosarum</name>
    <name type="common">African social velvet spider</name>
    <dbReference type="NCBI Taxonomy" id="407821"/>
    <lineage>
        <taxon>Eukaryota</taxon>
        <taxon>Metazoa</taxon>
        <taxon>Ecdysozoa</taxon>
        <taxon>Arthropoda</taxon>
        <taxon>Chelicerata</taxon>
        <taxon>Arachnida</taxon>
        <taxon>Araneae</taxon>
        <taxon>Araneomorphae</taxon>
        <taxon>Entelegynae</taxon>
        <taxon>Eresoidea</taxon>
        <taxon>Eresidae</taxon>
        <taxon>Stegodyphus</taxon>
    </lineage>
</organism>
<keyword evidence="2" id="KW-1185">Reference proteome</keyword>
<gene>
    <name evidence="1" type="ORF">X975_26052</name>
</gene>
<dbReference type="AlphaFoldDB" id="A0A087TVE1"/>
<accession>A0A087TVE1</accession>
<dbReference type="Proteomes" id="UP000054359">
    <property type="component" value="Unassembled WGS sequence"/>
</dbReference>
<dbReference type="EMBL" id="KK116917">
    <property type="protein sequence ID" value="KFM69080.1"/>
    <property type="molecule type" value="Genomic_DNA"/>
</dbReference>
<proteinExistence type="predicted"/>
<feature type="non-terminal residue" evidence="1">
    <location>
        <position position="34"/>
    </location>
</feature>